<evidence type="ECO:0000313" key="9">
    <source>
        <dbReference type="EMBL" id="GAA2711121.1"/>
    </source>
</evidence>
<dbReference type="PROSITE" id="PS00072">
    <property type="entry name" value="ACYL_COA_DH_1"/>
    <property type="match status" value="1"/>
</dbReference>
<keyword evidence="5" id="KW-0560">Oxidoreductase</keyword>
<dbReference type="PANTHER" id="PTHR43884:SF22">
    <property type="entry name" value="BLR3437 PROTEIN"/>
    <property type="match status" value="1"/>
</dbReference>
<dbReference type="RefSeq" id="WP_344433724.1">
    <property type="nucleotide sequence ID" value="NZ_BAAASL010000004.1"/>
</dbReference>
<evidence type="ECO:0000256" key="5">
    <source>
        <dbReference type="RuleBase" id="RU362125"/>
    </source>
</evidence>
<keyword evidence="10" id="KW-1185">Reference proteome</keyword>
<dbReference type="Pfam" id="PF00441">
    <property type="entry name" value="Acyl-CoA_dh_1"/>
    <property type="match status" value="1"/>
</dbReference>
<dbReference type="EMBL" id="BAAASL010000004">
    <property type="protein sequence ID" value="GAA2711121.1"/>
    <property type="molecule type" value="Genomic_DNA"/>
</dbReference>
<evidence type="ECO:0000259" key="7">
    <source>
        <dbReference type="Pfam" id="PF02770"/>
    </source>
</evidence>
<organism evidence="9 10">
    <name type="scientific">Streptomyces luteosporeus</name>
    <dbReference type="NCBI Taxonomy" id="173856"/>
    <lineage>
        <taxon>Bacteria</taxon>
        <taxon>Bacillati</taxon>
        <taxon>Actinomycetota</taxon>
        <taxon>Actinomycetes</taxon>
        <taxon>Kitasatosporales</taxon>
        <taxon>Streptomycetaceae</taxon>
        <taxon>Streptomyces</taxon>
    </lineage>
</organism>
<accession>A0ABN3TPE6</accession>
<gene>
    <name evidence="9" type="ORF">GCM10010315_12230</name>
</gene>
<evidence type="ECO:0000256" key="3">
    <source>
        <dbReference type="ARBA" id="ARBA00022630"/>
    </source>
</evidence>
<dbReference type="SUPFAM" id="SSF47203">
    <property type="entry name" value="Acyl-CoA dehydrogenase C-terminal domain-like"/>
    <property type="match status" value="1"/>
</dbReference>
<dbReference type="InterPro" id="IPR036250">
    <property type="entry name" value="AcylCo_DH-like_C"/>
</dbReference>
<name>A0ABN3TPE6_9ACTN</name>
<feature type="domain" description="Acyl-CoA dehydrogenase/oxidase C-terminal" evidence="6">
    <location>
        <begin position="223"/>
        <end position="372"/>
    </location>
</feature>
<feature type="domain" description="Acyl-CoA dehydrogenase/oxidase N-terminal" evidence="8">
    <location>
        <begin position="9"/>
        <end position="114"/>
    </location>
</feature>
<feature type="domain" description="Acyl-CoA oxidase/dehydrogenase middle" evidence="7">
    <location>
        <begin position="119"/>
        <end position="209"/>
    </location>
</feature>
<dbReference type="Pfam" id="PF02771">
    <property type="entry name" value="Acyl-CoA_dh_N"/>
    <property type="match status" value="1"/>
</dbReference>
<sequence>MGTPFTLDEQQRKWCAEVRRVAAGSLRPLARAGTPGRVNRPLLAALAEHGLIARALPAHGPVRAMDLVLLRASLARECTEAETALALQALGIHPVLRAGTDAQRSRWLPEVVAGRAVAAFALSEPGAGSDAAALALHAAPDGDGWRLTGEKCWISNAPEADVHTVFARTGPGAGARGVTAFLVPGDRPGLGGDHLDMLAPHPLGTLTFDGVRVGPQDVVGDVGGGFRIAMATLDLFRPSVGAFAVGMARAALDAALAHAAERRAFGGPLKDLQAVSHTLAEMATRTEAAALLVLAAAAAYDAGEPGVARRSAMAKLFATETAQYVVDAAVQIHGARALRRGHLLEHLYREVRAPRVYEGATEVQRTIIAKELFR</sequence>
<keyword evidence="3 5" id="KW-0285">Flavoprotein</keyword>
<comment type="similarity">
    <text evidence="2 5">Belongs to the acyl-CoA dehydrogenase family.</text>
</comment>
<evidence type="ECO:0000256" key="2">
    <source>
        <dbReference type="ARBA" id="ARBA00009347"/>
    </source>
</evidence>
<dbReference type="Pfam" id="PF02770">
    <property type="entry name" value="Acyl-CoA_dh_M"/>
    <property type="match status" value="1"/>
</dbReference>
<dbReference type="InterPro" id="IPR013786">
    <property type="entry name" value="AcylCoA_DH/ox_N"/>
</dbReference>
<dbReference type="InterPro" id="IPR006091">
    <property type="entry name" value="Acyl-CoA_Oxase/DH_mid-dom"/>
</dbReference>
<dbReference type="Proteomes" id="UP001500886">
    <property type="component" value="Unassembled WGS sequence"/>
</dbReference>
<comment type="cofactor">
    <cofactor evidence="1 5">
        <name>FAD</name>
        <dbReference type="ChEBI" id="CHEBI:57692"/>
    </cofactor>
</comment>
<dbReference type="InterPro" id="IPR009100">
    <property type="entry name" value="AcylCoA_DH/oxidase_NM_dom_sf"/>
</dbReference>
<dbReference type="InterPro" id="IPR046373">
    <property type="entry name" value="Acyl-CoA_Oxase/DH_mid-dom_sf"/>
</dbReference>
<dbReference type="InterPro" id="IPR037069">
    <property type="entry name" value="AcylCoA_DH/ox_N_sf"/>
</dbReference>
<evidence type="ECO:0000256" key="1">
    <source>
        <dbReference type="ARBA" id="ARBA00001974"/>
    </source>
</evidence>
<dbReference type="Gene3D" id="1.10.540.10">
    <property type="entry name" value="Acyl-CoA dehydrogenase/oxidase, N-terminal domain"/>
    <property type="match status" value="1"/>
</dbReference>
<protein>
    <submittedName>
        <fullName evidence="9">Acyl-CoA dehydrogenase family protein</fullName>
    </submittedName>
</protein>
<comment type="caution">
    <text evidence="9">The sequence shown here is derived from an EMBL/GenBank/DDBJ whole genome shotgun (WGS) entry which is preliminary data.</text>
</comment>
<keyword evidence="4 5" id="KW-0274">FAD</keyword>
<evidence type="ECO:0000259" key="8">
    <source>
        <dbReference type="Pfam" id="PF02771"/>
    </source>
</evidence>
<proteinExistence type="inferred from homology"/>
<dbReference type="InterPro" id="IPR006089">
    <property type="entry name" value="Acyl-CoA_DH_CS"/>
</dbReference>
<reference evidence="9 10" key="1">
    <citation type="journal article" date="2019" name="Int. J. Syst. Evol. Microbiol.">
        <title>The Global Catalogue of Microorganisms (GCM) 10K type strain sequencing project: providing services to taxonomists for standard genome sequencing and annotation.</title>
        <authorList>
            <consortium name="The Broad Institute Genomics Platform"/>
            <consortium name="The Broad Institute Genome Sequencing Center for Infectious Disease"/>
            <person name="Wu L."/>
            <person name="Ma J."/>
        </authorList>
    </citation>
    <scope>NUCLEOTIDE SEQUENCE [LARGE SCALE GENOMIC DNA]</scope>
    <source>
        <strain evidence="9 10">JCM 4542</strain>
    </source>
</reference>
<evidence type="ECO:0000256" key="4">
    <source>
        <dbReference type="ARBA" id="ARBA00022827"/>
    </source>
</evidence>
<evidence type="ECO:0000259" key="6">
    <source>
        <dbReference type="Pfam" id="PF00441"/>
    </source>
</evidence>
<dbReference type="SUPFAM" id="SSF56645">
    <property type="entry name" value="Acyl-CoA dehydrogenase NM domain-like"/>
    <property type="match status" value="1"/>
</dbReference>
<dbReference type="PANTHER" id="PTHR43884">
    <property type="entry name" value="ACYL-COA DEHYDROGENASE"/>
    <property type="match status" value="1"/>
</dbReference>
<evidence type="ECO:0000313" key="10">
    <source>
        <dbReference type="Proteomes" id="UP001500886"/>
    </source>
</evidence>
<dbReference type="InterPro" id="IPR009075">
    <property type="entry name" value="AcylCo_DH/oxidase_C"/>
</dbReference>
<dbReference type="Gene3D" id="1.20.140.10">
    <property type="entry name" value="Butyryl-CoA Dehydrogenase, subunit A, domain 3"/>
    <property type="match status" value="1"/>
</dbReference>
<dbReference type="Gene3D" id="2.40.110.10">
    <property type="entry name" value="Butyryl-CoA Dehydrogenase, subunit A, domain 2"/>
    <property type="match status" value="1"/>
</dbReference>